<dbReference type="PROSITE" id="PS50048">
    <property type="entry name" value="ZN2_CY6_FUNGAL_2"/>
    <property type="match status" value="1"/>
</dbReference>
<feature type="compositionally biased region" description="Pro residues" evidence="7">
    <location>
        <begin position="346"/>
        <end position="371"/>
    </location>
</feature>
<evidence type="ECO:0000256" key="7">
    <source>
        <dbReference type="SAM" id="MobiDB-lite"/>
    </source>
</evidence>
<evidence type="ECO:0000256" key="5">
    <source>
        <dbReference type="ARBA" id="ARBA00023163"/>
    </source>
</evidence>
<feature type="compositionally biased region" description="Polar residues" evidence="7">
    <location>
        <begin position="303"/>
        <end position="320"/>
    </location>
</feature>
<keyword evidence="5" id="KW-0804">Transcription</keyword>
<dbReference type="Pfam" id="PF00172">
    <property type="entry name" value="Zn_clus"/>
    <property type="match status" value="1"/>
</dbReference>
<keyword evidence="2" id="KW-0808">Transferase</keyword>
<keyword evidence="4" id="KW-0238">DNA-binding</keyword>
<dbReference type="EMBL" id="JAPDRN010000015">
    <property type="protein sequence ID" value="KAJ9640146.1"/>
    <property type="molecule type" value="Genomic_DNA"/>
</dbReference>
<dbReference type="InterPro" id="IPR051159">
    <property type="entry name" value="Hexapeptide_acetyltransf"/>
</dbReference>
<dbReference type="GO" id="GO:0008270">
    <property type="term" value="F:zinc ion binding"/>
    <property type="evidence" value="ECO:0007669"/>
    <property type="project" value="InterPro"/>
</dbReference>
<dbReference type="GO" id="GO:0016407">
    <property type="term" value="F:acetyltransferase activity"/>
    <property type="evidence" value="ECO:0007669"/>
    <property type="project" value="InterPro"/>
</dbReference>
<comment type="similarity">
    <text evidence="1">Belongs to the transferase hexapeptide repeat family.</text>
</comment>
<dbReference type="GO" id="GO:0003677">
    <property type="term" value="F:DNA binding"/>
    <property type="evidence" value="ECO:0007669"/>
    <property type="project" value="UniProtKB-KW"/>
</dbReference>
<dbReference type="SMART" id="SM00066">
    <property type="entry name" value="GAL4"/>
    <property type="match status" value="1"/>
</dbReference>
<feature type="region of interest" description="Disordered" evidence="7">
    <location>
        <begin position="103"/>
        <end position="145"/>
    </location>
</feature>
<dbReference type="Pfam" id="PF12464">
    <property type="entry name" value="Mac"/>
    <property type="match status" value="1"/>
</dbReference>
<dbReference type="PROSITE" id="PS00463">
    <property type="entry name" value="ZN2_CY6_FUNGAL_1"/>
    <property type="match status" value="1"/>
</dbReference>
<dbReference type="Proteomes" id="UP001172681">
    <property type="component" value="Unassembled WGS sequence"/>
</dbReference>
<feature type="region of interest" description="Disordered" evidence="7">
    <location>
        <begin position="180"/>
        <end position="250"/>
    </location>
</feature>
<comment type="caution">
    <text evidence="9">The sequence shown here is derived from an EMBL/GenBank/DDBJ whole genome shotgun (WGS) entry which is preliminary data.</text>
</comment>
<protein>
    <recommendedName>
        <fullName evidence="8">Zn(2)-C6 fungal-type domain-containing protein</fullName>
    </recommendedName>
</protein>
<dbReference type="InterPro" id="IPR011004">
    <property type="entry name" value="Trimer_LpxA-like_sf"/>
</dbReference>
<evidence type="ECO:0000256" key="3">
    <source>
        <dbReference type="ARBA" id="ARBA00023015"/>
    </source>
</evidence>
<dbReference type="InterPro" id="IPR001138">
    <property type="entry name" value="Zn2Cys6_DnaBD"/>
</dbReference>
<dbReference type="GO" id="GO:0000981">
    <property type="term" value="F:DNA-binding transcription factor activity, RNA polymerase II-specific"/>
    <property type="evidence" value="ECO:0007669"/>
    <property type="project" value="InterPro"/>
</dbReference>
<evidence type="ECO:0000259" key="8">
    <source>
        <dbReference type="PROSITE" id="PS50048"/>
    </source>
</evidence>
<keyword evidence="10" id="KW-1185">Reference proteome</keyword>
<dbReference type="InterPro" id="IPR024688">
    <property type="entry name" value="Mac_dom"/>
</dbReference>
<keyword evidence="6" id="KW-0539">Nucleus</keyword>
<dbReference type="SUPFAM" id="SSF57701">
    <property type="entry name" value="Zn2/Cys6 DNA-binding domain"/>
    <property type="match status" value="1"/>
</dbReference>
<dbReference type="PANTHER" id="PTHR23416:SF76">
    <property type="entry name" value="ZN(II)2CYS6 TRANSCRIPTION FACTOR (EUROFUNG)"/>
    <property type="match status" value="1"/>
</dbReference>
<feature type="compositionally biased region" description="Low complexity" evidence="7">
    <location>
        <begin position="372"/>
        <end position="382"/>
    </location>
</feature>
<dbReference type="Gene3D" id="4.10.240.10">
    <property type="entry name" value="Zn(2)-C6 fungal-type DNA-binding domain"/>
    <property type="match status" value="1"/>
</dbReference>
<keyword evidence="3" id="KW-0805">Transcription regulation</keyword>
<dbReference type="SUPFAM" id="SSF51161">
    <property type="entry name" value="Trimeric LpxA-like enzymes"/>
    <property type="match status" value="1"/>
</dbReference>
<dbReference type="PANTHER" id="PTHR23416">
    <property type="entry name" value="SIALIC ACID SYNTHASE-RELATED"/>
    <property type="match status" value="1"/>
</dbReference>
<feature type="region of interest" description="Disordered" evidence="7">
    <location>
        <begin position="1"/>
        <end position="86"/>
    </location>
</feature>
<dbReference type="Gene3D" id="2.160.10.10">
    <property type="entry name" value="Hexapeptide repeat proteins"/>
    <property type="match status" value="1"/>
</dbReference>
<reference evidence="9" key="1">
    <citation type="submission" date="2022-10" db="EMBL/GenBank/DDBJ databases">
        <title>Culturing micro-colonial fungi from biological soil crusts in the Mojave desert and describing Neophaeococcomyces mojavensis, and introducing the new genera and species Taxawa tesnikishii.</title>
        <authorList>
            <person name="Kurbessoian T."/>
            <person name="Stajich J.E."/>
        </authorList>
    </citation>
    <scope>NUCLEOTIDE SEQUENCE</scope>
    <source>
        <strain evidence="9">TK_35</strain>
    </source>
</reference>
<feature type="compositionally biased region" description="Polar residues" evidence="7">
    <location>
        <begin position="227"/>
        <end position="236"/>
    </location>
</feature>
<feature type="compositionally biased region" description="Basic residues" evidence="7">
    <location>
        <begin position="1"/>
        <end position="12"/>
    </location>
</feature>
<sequence length="639" mass="70617">MSPTSRHHKRKASSADEVVDELHPYKNHVATATQALQELDSSDHDTAEHRRHGIKPDQNGPMSPSSERGLPLQDPENNSPVFRPDSPMVHVIQTDTIEVANIPVTAAGRSAPTSHEANGASENGLDPNGEDEPRASGSAVPKRKRNFSNRTKTGCWTCRERKKKCGEERPICRNCKRGGFRCKGYGKYPNDPSEWPSNAPDQTMTGEPLPVDRTSGNAAMTRDDNSHLATPESSLPANIPRSEIGTVTHTSQIQAVAHLQTEARTQPWYDAQPSWIPQRQSTSHHQEQLPRLPELSQPDYNPPISTQTSQEMLLPTNQNTYPPPPSMASFQFQQGRHEPVTLPPEVAIPPPPASQGIPPQPMPPQVNPPQPNSTQPNPSQPQERPVRNWDPHRPPRQDIGTNRPPPETEATIMQSLPEPQRAPTKFFGKEDVERSKMTRSSPYQHLDITLWNERARCKRALERYNTSYDLDPRFSKEVLRNLLMTVIDPKKDTTYGNPSPIPVAGMLGNGVVIEAPFKCTYGYNLKIHQDVFIGENCNIDDAAEVEIGARTYIRCGVTIITSTVMADMIERKGCESQSIAEPVRIAEGVTIGPGAVICSGVSLGYGCTIHAFEVVKEDVGQFQEVGTGSRRARLTVNTV</sequence>
<dbReference type="InterPro" id="IPR036864">
    <property type="entry name" value="Zn2-C6_fun-type_DNA-bd_sf"/>
</dbReference>
<accession>A0AA39D0A4</accession>
<feature type="compositionally biased region" description="Polar residues" evidence="7">
    <location>
        <begin position="195"/>
        <end position="205"/>
    </location>
</feature>
<proteinExistence type="inferred from homology"/>
<dbReference type="CDD" id="cd00067">
    <property type="entry name" value="GAL4"/>
    <property type="match status" value="1"/>
</dbReference>
<evidence type="ECO:0000313" key="10">
    <source>
        <dbReference type="Proteomes" id="UP001172681"/>
    </source>
</evidence>
<evidence type="ECO:0000256" key="4">
    <source>
        <dbReference type="ARBA" id="ARBA00023125"/>
    </source>
</evidence>
<feature type="region of interest" description="Disordered" evidence="7">
    <location>
        <begin position="269"/>
        <end position="423"/>
    </location>
</feature>
<gene>
    <name evidence="9" type="ORF">H2204_003371</name>
</gene>
<organism evidence="9 10">
    <name type="scientific">Knufia peltigerae</name>
    <dbReference type="NCBI Taxonomy" id="1002370"/>
    <lineage>
        <taxon>Eukaryota</taxon>
        <taxon>Fungi</taxon>
        <taxon>Dikarya</taxon>
        <taxon>Ascomycota</taxon>
        <taxon>Pezizomycotina</taxon>
        <taxon>Eurotiomycetes</taxon>
        <taxon>Chaetothyriomycetidae</taxon>
        <taxon>Chaetothyriales</taxon>
        <taxon>Trichomeriaceae</taxon>
        <taxon>Knufia</taxon>
    </lineage>
</organism>
<evidence type="ECO:0000313" key="9">
    <source>
        <dbReference type="EMBL" id="KAJ9640146.1"/>
    </source>
</evidence>
<dbReference type="GO" id="GO:0008374">
    <property type="term" value="F:O-acyltransferase activity"/>
    <property type="evidence" value="ECO:0007669"/>
    <property type="project" value="TreeGrafter"/>
</dbReference>
<feature type="domain" description="Zn(2)-C6 fungal-type" evidence="8">
    <location>
        <begin position="154"/>
        <end position="182"/>
    </location>
</feature>
<name>A0AA39D0A4_9EURO</name>
<evidence type="ECO:0000256" key="6">
    <source>
        <dbReference type="ARBA" id="ARBA00023242"/>
    </source>
</evidence>
<dbReference type="AlphaFoldDB" id="A0AA39D0A4"/>
<evidence type="ECO:0000256" key="2">
    <source>
        <dbReference type="ARBA" id="ARBA00022679"/>
    </source>
</evidence>
<feature type="compositionally biased region" description="Basic and acidic residues" evidence="7">
    <location>
        <begin position="384"/>
        <end position="396"/>
    </location>
</feature>
<evidence type="ECO:0000256" key="1">
    <source>
        <dbReference type="ARBA" id="ARBA00007274"/>
    </source>
</evidence>